<sequence>MSDSPSVLKALRKYSYSLQVFGVALAFVIVSILLLLIVGELRDEVDDASRVTAMVLFILGLISFNVYVNVLKLRRMFPVNWICCCSIALLLALGHACLLGAQDGDDLVWAVEVLALMCLYILLGLWLPPQCSPLLYIATWFIVVVVVTSCFIVVHQYNCDDCDTPAGIIHGLMVVVMCPVMIFQAQVLHGHLQSMRPVLDIPLCSVVLLIDFLACYIYLTSMDDIIMSSDLLSSSNRKLIRDASSFY</sequence>
<gene>
    <name evidence="3" type="primary">LOC127565227</name>
</gene>
<dbReference type="OrthoDB" id="7870794at2759"/>
<organism evidence="2 3">
    <name type="scientific">Drosophila albomicans</name>
    <name type="common">Fruit fly</name>
    <dbReference type="NCBI Taxonomy" id="7291"/>
    <lineage>
        <taxon>Eukaryota</taxon>
        <taxon>Metazoa</taxon>
        <taxon>Ecdysozoa</taxon>
        <taxon>Arthropoda</taxon>
        <taxon>Hexapoda</taxon>
        <taxon>Insecta</taxon>
        <taxon>Pterygota</taxon>
        <taxon>Neoptera</taxon>
        <taxon>Endopterygota</taxon>
        <taxon>Diptera</taxon>
        <taxon>Brachycera</taxon>
        <taxon>Muscomorpha</taxon>
        <taxon>Ephydroidea</taxon>
        <taxon>Drosophilidae</taxon>
        <taxon>Drosophila</taxon>
    </lineage>
</organism>
<keyword evidence="2" id="KW-1185">Reference proteome</keyword>
<feature type="transmembrane region" description="Helical" evidence="1">
    <location>
        <begin position="51"/>
        <end position="68"/>
    </location>
</feature>
<dbReference type="GeneID" id="127565227"/>
<keyword evidence="1" id="KW-0812">Transmembrane</keyword>
<evidence type="ECO:0000256" key="1">
    <source>
        <dbReference type="SAM" id="Phobius"/>
    </source>
</evidence>
<protein>
    <submittedName>
        <fullName evidence="3">Uncharacterized protein LOC127565227</fullName>
    </submittedName>
</protein>
<feature type="transmembrane region" description="Helical" evidence="1">
    <location>
        <begin position="166"/>
        <end position="185"/>
    </location>
</feature>
<reference evidence="3" key="1">
    <citation type="submission" date="2025-08" db="UniProtKB">
        <authorList>
            <consortium name="RefSeq"/>
        </authorList>
    </citation>
    <scope>IDENTIFICATION</scope>
    <source>
        <strain evidence="3">15112-1751.03</strain>
        <tissue evidence="3">Whole Adult</tissue>
    </source>
</reference>
<dbReference type="RefSeq" id="XP_051858741.1">
    <property type="nucleotide sequence ID" value="XM_052002781.1"/>
</dbReference>
<feature type="transmembrane region" description="Helical" evidence="1">
    <location>
        <begin position="107"/>
        <end position="127"/>
    </location>
</feature>
<feature type="transmembrane region" description="Helical" evidence="1">
    <location>
        <begin position="20"/>
        <end position="39"/>
    </location>
</feature>
<dbReference type="AlphaFoldDB" id="A0A9C6SZK6"/>
<accession>A0A9C6SZK6</accession>
<feature type="transmembrane region" description="Helical" evidence="1">
    <location>
        <begin position="80"/>
        <end position="101"/>
    </location>
</feature>
<name>A0A9C6SZK6_DROAB</name>
<evidence type="ECO:0000313" key="3">
    <source>
        <dbReference type="RefSeq" id="XP_051858741.1"/>
    </source>
</evidence>
<feature type="transmembrane region" description="Helical" evidence="1">
    <location>
        <begin position="197"/>
        <end position="219"/>
    </location>
</feature>
<keyword evidence="1" id="KW-1133">Transmembrane helix</keyword>
<keyword evidence="1" id="KW-0472">Membrane</keyword>
<feature type="transmembrane region" description="Helical" evidence="1">
    <location>
        <begin position="134"/>
        <end position="154"/>
    </location>
</feature>
<evidence type="ECO:0000313" key="2">
    <source>
        <dbReference type="Proteomes" id="UP000515160"/>
    </source>
</evidence>
<dbReference type="Proteomes" id="UP000515160">
    <property type="component" value="Chromosome 2L"/>
</dbReference>
<proteinExistence type="predicted"/>